<dbReference type="InterPro" id="IPR058624">
    <property type="entry name" value="MdtA-like_HH"/>
</dbReference>
<dbReference type="Pfam" id="PF25876">
    <property type="entry name" value="HH_MFP_RND"/>
    <property type="match status" value="1"/>
</dbReference>
<gene>
    <name evidence="8" type="ORF">OHAE_3413</name>
</gene>
<protein>
    <submittedName>
        <fullName evidence="8">Macrolide-specific efflux protein MacA</fullName>
    </submittedName>
</protein>
<dbReference type="GO" id="GO:0030313">
    <property type="term" value="C:cell envelope"/>
    <property type="evidence" value="ECO:0007669"/>
    <property type="project" value="UniProtKB-SubCell"/>
</dbReference>
<dbReference type="InterPro" id="IPR006143">
    <property type="entry name" value="RND_pump_MFP"/>
</dbReference>
<dbReference type="SUPFAM" id="SSF111369">
    <property type="entry name" value="HlyD-like secretion proteins"/>
    <property type="match status" value="1"/>
</dbReference>
<dbReference type="GO" id="GO:0019898">
    <property type="term" value="C:extrinsic component of membrane"/>
    <property type="evidence" value="ECO:0007669"/>
    <property type="project" value="InterPro"/>
</dbReference>
<dbReference type="GO" id="GO:1990195">
    <property type="term" value="C:macrolide transmembrane transporter complex"/>
    <property type="evidence" value="ECO:0007669"/>
    <property type="project" value="InterPro"/>
</dbReference>
<name>A0A2P9HH94_9HYPH</name>
<accession>A0A2P9HH94</accession>
<dbReference type="NCBIfam" id="TIGR01730">
    <property type="entry name" value="RND_mfp"/>
    <property type="match status" value="1"/>
</dbReference>
<dbReference type="GO" id="GO:0015562">
    <property type="term" value="F:efflux transmembrane transporter activity"/>
    <property type="evidence" value="ECO:0007669"/>
    <property type="project" value="TreeGrafter"/>
</dbReference>
<dbReference type="Pfam" id="PF25967">
    <property type="entry name" value="RND-MFP_C"/>
    <property type="match status" value="1"/>
</dbReference>
<comment type="similarity">
    <text evidence="2">Belongs to the membrane fusion protein (MFP) (TC 8.A.1) family.</text>
</comment>
<dbReference type="Pfam" id="PF25917">
    <property type="entry name" value="BSH_RND"/>
    <property type="match status" value="1"/>
</dbReference>
<dbReference type="PANTHER" id="PTHR30469:SF33">
    <property type="entry name" value="SLR1207 PROTEIN"/>
    <property type="match status" value="1"/>
</dbReference>
<dbReference type="InterPro" id="IPR030190">
    <property type="entry name" value="MacA_alpha-hairpin_sf"/>
</dbReference>
<evidence type="ECO:0000259" key="7">
    <source>
        <dbReference type="Pfam" id="PF25967"/>
    </source>
</evidence>
<keyword evidence="3" id="KW-0813">Transport</keyword>
<feature type="domain" description="Multidrug resistance protein MdtA-like alpha-helical hairpin" evidence="5">
    <location>
        <begin position="113"/>
        <end position="189"/>
    </location>
</feature>
<comment type="subcellular location">
    <subcellularLocation>
        <location evidence="1">Cell envelope</location>
    </subcellularLocation>
</comment>
<dbReference type="Gene3D" id="6.10.140.1990">
    <property type="match status" value="1"/>
</dbReference>
<dbReference type="PANTHER" id="PTHR30469">
    <property type="entry name" value="MULTIDRUG RESISTANCE PROTEIN MDTA"/>
    <property type="match status" value="1"/>
</dbReference>
<dbReference type="Gene3D" id="2.40.50.100">
    <property type="match status" value="1"/>
</dbReference>
<evidence type="ECO:0000256" key="1">
    <source>
        <dbReference type="ARBA" id="ARBA00004196"/>
    </source>
</evidence>
<evidence type="ECO:0000256" key="2">
    <source>
        <dbReference type="ARBA" id="ARBA00009477"/>
    </source>
</evidence>
<keyword evidence="4" id="KW-0175">Coiled coil</keyword>
<sequence length="404" mass="43197">MNSANSVSKRRFRKRWGAALLVLMLAAGLSFEQWSAHEPLPEMTTVERGDLESSVVASGTLRPKNLVAIGTQATGRILSLKVKTGQHVKQGEVVALIDAASQQNDLDKAQATLRQNEATRQQNLADLELAKLDLARNQAMIGKNAVARSEYDKAVAGLKKQKAALANTEALIAASKVEVRIAETKLAYTRITAPIDGTILSTVAQEGQNVNAQQTVPTIAILGQLDTMTVEADISEADITQVHDGLPIYFTISGRNSKRYDAKLETIEPAPDSVVSDKSFGTSNGLSASSGVTASAVYYKGKFSIPNTDGLLRTYMTAEIHIVLAKVKNVLLAPVSALKPLGNDDPDSPGKATVRVLNAYGTLEERTVETGITDKINTEIRSGLQEGDKIVTDNQETTVTTDGA</sequence>
<evidence type="ECO:0000313" key="8">
    <source>
        <dbReference type="EMBL" id="SPL63481.1"/>
    </source>
</evidence>
<evidence type="ECO:0000256" key="3">
    <source>
        <dbReference type="ARBA" id="ARBA00022448"/>
    </source>
</evidence>
<dbReference type="EMBL" id="OOFM01000004">
    <property type="protein sequence ID" value="SPL63481.1"/>
    <property type="molecule type" value="Genomic_DNA"/>
</dbReference>
<evidence type="ECO:0000259" key="6">
    <source>
        <dbReference type="Pfam" id="PF25917"/>
    </source>
</evidence>
<proteinExistence type="inferred from homology"/>
<evidence type="ECO:0000313" key="9">
    <source>
        <dbReference type="Proteomes" id="UP000246073"/>
    </source>
</evidence>
<organism evidence="8 9">
    <name type="scientific">Ochrobactrum soli</name>
    <dbReference type="NCBI Taxonomy" id="2448455"/>
    <lineage>
        <taxon>Bacteria</taxon>
        <taxon>Pseudomonadati</taxon>
        <taxon>Pseudomonadota</taxon>
        <taxon>Alphaproteobacteria</taxon>
        <taxon>Hyphomicrobiales</taxon>
        <taxon>Brucellaceae</taxon>
        <taxon>Brucella/Ochrobactrum group</taxon>
        <taxon>Ochrobactrum</taxon>
    </lineage>
</organism>
<dbReference type="AlphaFoldDB" id="A0A2P9HH94"/>
<dbReference type="InterPro" id="IPR058627">
    <property type="entry name" value="MdtA-like_C"/>
</dbReference>
<feature type="domain" description="Multidrug resistance protein MdtA-like barrel-sandwich hybrid" evidence="6">
    <location>
        <begin position="66"/>
        <end position="221"/>
    </location>
</feature>
<dbReference type="Gene3D" id="2.40.420.20">
    <property type="match status" value="1"/>
</dbReference>
<dbReference type="GO" id="GO:1990961">
    <property type="term" value="P:xenobiotic detoxification by transmembrane export across the plasma membrane"/>
    <property type="evidence" value="ECO:0007669"/>
    <property type="project" value="InterPro"/>
</dbReference>
<evidence type="ECO:0000256" key="4">
    <source>
        <dbReference type="ARBA" id="ARBA00023054"/>
    </source>
</evidence>
<evidence type="ECO:0000259" key="5">
    <source>
        <dbReference type="Pfam" id="PF25876"/>
    </source>
</evidence>
<dbReference type="GO" id="GO:1990281">
    <property type="term" value="C:efflux pump complex"/>
    <property type="evidence" value="ECO:0007669"/>
    <property type="project" value="TreeGrafter"/>
</dbReference>
<dbReference type="InterPro" id="IPR058625">
    <property type="entry name" value="MdtA-like_BSH"/>
</dbReference>
<reference evidence="9" key="1">
    <citation type="submission" date="2017-12" db="EMBL/GenBank/DDBJ databases">
        <authorList>
            <person name="Diaz M."/>
        </authorList>
    </citation>
    <scope>NUCLEOTIDE SEQUENCE [LARGE SCALE GENOMIC DNA]</scope>
    <source>
        <strain evidence="9">FI11154</strain>
    </source>
</reference>
<feature type="domain" description="Multidrug resistance protein MdtA-like C-terminal permuted SH3" evidence="7">
    <location>
        <begin position="329"/>
        <end position="394"/>
    </location>
</feature>
<dbReference type="Proteomes" id="UP000246073">
    <property type="component" value="Unassembled WGS sequence"/>
</dbReference>
<dbReference type="RefSeq" id="WP_109367398.1">
    <property type="nucleotide sequence ID" value="NZ_OOFM01000004.1"/>
</dbReference>
<dbReference type="Gene3D" id="2.40.30.170">
    <property type="match status" value="1"/>
</dbReference>